<dbReference type="PRINTS" id="PR00080">
    <property type="entry name" value="SDRFAMILY"/>
</dbReference>
<dbReference type="CDD" id="cd05233">
    <property type="entry name" value="SDR_c"/>
    <property type="match status" value="1"/>
</dbReference>
<dbReference type="InterPro" id="IPR051122">
    <property type="entry name" value="SDR_DHRS6-like"/>
</dbReference>
<comment type="caution">
    <text evidence="3">The sequence shown here is derived from an EMBL/GenBank/DDBJ whole genome shotgun (WGS) entry which is preliminary data.</text>
</comment>
<sequence>MMELTEAARPLTGRTSLEDWQSSPVGAPLLSALLARKGIDESSLAPALRLSLASFVEISRGQITQDEVDELVRAANDGELVVDEDGATGSAARFVNKTVIVTGAASGIGRATTQRIIAEGGRVIAVDLFAERLSELSAAHPEGSIVTVRADVTDPQSVQEIVTAAGEAPIDGLANVAGITDGHRPLHETSDEIWQKVMAVNVDGPFRLTRALIPLMRGRKGGAVVNVASEASMRGNAAGTAYTVSKHAIVGLTRSAAFLYAPDNIRINAVAPGPVATGIEGAFASEFSERRIGPFMRMIPPVADPAAIAASIAWLLSDDSSNVNGVVLPSDGGWSVQ</sequence>
<dbReference type="PANTHER" id="PTHR43477:SF1">
    <property type="entry name" value="DIHYDROANTICAPSIN 7-DEHYDROGENASE"/>
    <property type="match status" value="1"/>
</dbReference>
<dbReference type="GO" id="GO:0016491">
    <property type="term" value="F:oxidoreductase activity"/>
    <property type="evidence" value="ECO:0007669"/>
    <property type="project" value="UniProtKB-KW"/>
</dbReference>
<keyword evidence="2" id="KW-0560">Oxidoreductase</keyword>
<dbReference type="InterPro" id="IPR020904">
    <property type="entry name" value="Sc_DH/Rdtase_CS"/>
</dbReference>
<dbReference type="Proteomes" id="UP000576792">
    <property type="component" value="Unassembled WGS sequence"/>
</dbReference>
<gene>
    <name evidence="3" type="ORF">BKA07_000751</name>
</gene>
<reference evidence="3 4" key="1">
    <citation type="submission" date="2020-03" db="EMBL/GenBank/DDBJ databases">
        <title>Sequencing the genomes of 1000 actinobacteria strains.</title>
        <authorList>
            <person name="Klenk H.-P."/>
        </authorList>
    </citation>
    <scope>NUCLEOTIDE SEQUENCE [LARGE SCALE GENOMIC DNA]</scope>
    <source>
        <strain evidence="3 4">DSM 18964</strain>
    </source>
</reference>
<dbReference type="Pfam" id="PF13561">
    <property type="entry name" value="adh_short_C2"/>
    <property type="match status" value="1"/>
</dbReference>
<dbReference type="AlphaFoldDB" id="A0A846RUR3"/>
<name>A0A846RUR3_9MICO</name>
<protein>
    <submittedName>
        <fullName evidence="3">NAD(P)-dependent dehydrogenase (Short-subunit alcohol dehydrogenase family)</fullName>
    </submittedName>
</protein>
<proteinExistence type="inferred from homology"/>
<dbReference type="PROSITE" id="PS00061">
    <property type="entry name" value="ADH_SHORT"/>
    <property type="match status" value="1"/>
</dbReference>
<comment type="similarity">
    <text evidence="1">Belongs to the short-chain dehydrogenases/reductases (SDR) family.</text>
</comment>
<dbReference type="FunFam" id="3.40.50.720:FF:000084">
    <property type="entry name" value="Short-chain dehydrogenase reductase"/>
    <property type="match status" value="1"/>
</dbReference>
<keyword evidence="4" id="KW-1185">Reference proteome</keyword>
<organism evidence="3 4">
    <name type="scientific">Brevibacterium marinum</name>
    <dbReference type="NCBI Taxonomy" id="418643"/>
    <lineage>
        <taxon>Bacteria</taxon>
        <taxon>Bacillati</taxon>
        <taxon>Actinomycetota</taxon>
        <taxon>Actinomycetes</taxon>
        <taxon>Micrococcales</taxon>
        <taxon>Brevibacteriaceae</taxon>
        <taxon>Brevibacterium</taxon>
    </lineage>
</organism>
<evidence type="ECO:0000313" key="4">
    <source>
        <dbReference type="Proteomes" id="UP000576792"/>
    </source>
</evidence>
<dbReference type="SUPFAM" id="SSF51735">
    <property type="entry name" value="NAD(P)-binding Rossmann-fold domains"/>
    <property type="match status" value="1"/>
</dbReference>
<evidence type="ECO:0000256" key="1">
    <source>
        <dbReference type="ARBA" id="ARBA00006484"/>
    </source>
</evidence>
<evidence type="ECO:0000256" key="2">
    <source>
        <dbReference type="ARBA" id="ARBA00023002"/>
    </source>
</evidence>
<dbReference type="PANTHER" id="PTHR43477">
    <property type="entry name" value="DIHYDROANTICAPSIN 7-DEHYDROGENASE"/>
    <property type="match status" value="1"/>
</dbReference>
<accession>A0A846RUR3</accession>
<dbReference type="RefSeq" id="WP_245161824.1">
    <property type="nucleotide sequence ID" value="NZ_BAAAPQ010000026.1"/>
</dbReference>
<dbReference type="InterPro" id="IPR002347">
    <property type="entry name" value="SDR_fam"/>
</dbReference>
<dbReference type="EMBL" id="JAATJN010000001">
    <property type="protein sequence ID" value="NJC55716.1"/>
    <property type="molecule type" value="Genomic_DNA"/>
</dbReference>
<dbReference type="Gene3D" id="3.40.50.720">
    <property type="entry name" value="NAD(P)-binding Rossmann-like Domain"/>
    <property type="match status" value="1"/>
</dbReference>
<dbReference type="PRINTS" id="PR00081">
    <property type="entry name" value="GDHRDH"/>
</dbReference>
<dbReference type="InterPro" id="IPR036291">
    <property type="entry name" value="NAD(P)-bd_dom_sf"/>
</dbReference>
<evidence type="ECO:0000313" key="3">
    <source>
        <dbReference type="EMBL" id="NJC55716.1"/>
    </source>
</evidence>